<reference evidence="11" key="1">
    <citation type="journal article" date="2014" name="Proc. Natl. Acad. Sci. U.S.A.">
        <title>Extensive sampling of basidiomycete genomes demonstrates inadequacy of the white-rot/brown-rot paradigm for wood decay fungi.</title>
        <authorList>
            <person name="Riley R."/>
            <person name="Salamov A.A."/>
            <person name="Brown D.W."/>
            <person name="Nagy L.G."/>
            <person name="Floudas D."/>
            <person name="Held B.W."/>
            <person name="Levasseur A."/>
            <person name="Lombard V."/>
            <person name="Morin E."/>
            <person name="Otillar R."/>
            <person name="Lindquist E.A."/>
            <person name="Sun H."/>
            <person name="LaButti K.M."/>
            <person name="Schmutz J."/>
            <person name="Jabbour D."/>
            <person name="Luo H."/>
            <person name="Baker S.E."/>
            <person name="Pisabarro A.G."/>
            <person name="Walton J.D."/>
            <person name="Blanchette R.A."/>
            <person name="Henrissat B."/>
            <person name="Martin F."/>
            <person name="Cullen D."/>
            <person name="Hibbett D.S."/>
            <person name="Grigoriev I.V."/>
        </authorList>
    </citation>
    <scope>NUCLEOTIDE SEQUENCE [LARGE SCALE GENOMIC DNA]</scope>
    <source>
        <strain evidence="11">FD-172 SS1</strain>
    </source>
</reference>
<accession>A0A067MA45</accession>
<evidence type="ECO:0000256" key="3">
    <source>
        <dbReference type="ARBA" id="ARBA00013085"/>
    </source>
</evidence>
<gene>
    <name evidence="10" type="ORF">BOTBODRAFT_189161</name>
</gene>
<evidence type="ECO:0000313" key="10">
    <source>
        <dbReference type="EMBL" id="KDQ12419.1"/>
    </source>
</evidence>
<evidence type="ECO:0000256" key="8">
    <source>
        <dbReference type="RuleBase" id="RU366003"/>
    </source>
</evidence>
<dbReference type="STRING" id="930990.A0A067MA45"/>
<evidence type="ECO:0000256" key="4">
    <source>
        <dbReference type="ARBA" id="ARBA00022605"/>
    </source>
</evidence>
<dbReference type="AlphaFoldDB" id="A0A067MA45"/>
<dbReference type="PANTHER" id="PTHR21039:SF0">
    <property type="entry name" value="HISTIDINOL-PHOSPHATASE"/>
    <property type="match status" value="1"/>
</dbReference>
<evidence type="ECO:0000256" key="5">
    <source>
        <dbReference type="ARBA" id="ARBA00022801"/>
    </source>
</evidence>
<evidence type="ECO:0000256" key="2">
    <source>
        <dbReference type="ARBA" id="ARBA00009152"/>
    </source>
</evidence>
<dbReference type="EC" id="3.1.3.15" evidence="3 8"/>
<name>A0A067MA45_BOTB1</name>
<keyword evidence="11" id="KW-1185">Reference proteome</keyword>
<dbReference type="OrthoDB" id="5957391at2759"/>
<dbReference type="CDD" id="cd12110">
    <property type="entry name" value="PHP_HisPPase_Hisj_like"/>
    <property type="match status" value="1"/>
</dbReference>
<feature type="domain" description="PHP" evidence="9">
    <location>
        <begin position="5"/>
        <end position="219"/>
    </location>
</feature>
<dbReference type="GO" id="GO:0005737">
    <property type="term" value="C:cytoplasm"/>
    <property type="evidence" value="ECO:0007669"/>
    <property type="project" value="TreeGrafter"/>
</dbReference>
<proteinExistence type="inferred from homology"/>
<keyword evidence="5 8" id="KW-0378">Hydrolase</keyword>
<comment type="catalytic activity">
    <reaction evidence="7 8">
        <text>L-histidinol phosphate + H2O = L-histidinol + phosphate</text>
        <dbReference type="Rhea" id="RHEA:14465"/>
        <dbReference type="ChEBI" id="CHEBI:15377"/>
        <dbReference type="ChEBI" id="CHEBI:43474"/>
        <dbReference type="ChEBI" id="CHEBI:57699"/>
        <dbReference type="ChEBI" id="CHEBI:57980"/>
        <dbReference type="EC" id="3.1.3.15"/>
    </reaction>
</comment>
<dbReference type="FunCoup" id="A0A067MA45">
    <property type="interactions" value="102"/>
</dbReference>
<protein>
    <recommendedName>
        <fullName evidence="3 8">Histidinol-phosphatase</fullName>
        <shortName evidence="8">HolPase</shortName>
        <ecNumber evidence="3 8">3.1.3.15</ecNumber>
    </recommendedName>
</protein>
<evidence type="ECO:0000256" key="7">
    <source>
        <dbReference type="ARBA" id="ARBA00049158"/>
    </source>
</evidence>
<dbReference type="HOGENOM" id="CLU_054611_0_0_1"/>
<dbReference type="Gene3D" id="3.20.20.140">
    <property type="entry name" value="Metal-dependent hydrolases"/>
    <property type="match status" value="1"/>
</dbReference>
<evidence type="ECO:0000256" key="1">
    <source>
        <dbReference type="ARBA" id="ARBA00004970"/>
    </source>
</evidence>
<dbReference type="InterPro" id="IPR016195">
    <property type="entry name" value="Pol/histidinol_Pase-like"/>
</dbReference>
<keyword evidence="6 8" id="KW-0368">Histidine biosynthesis</keyword>
<dbReference type="GO" id="GO:0000105">
    <property type="term" value="P:L-histidine biosynthetic process"/>
    <property type="evidence" value="ECO:0007669"/>
    <property type="project" value="UniProtKB-UniRule"/>
</dbReference>
<dbReference type="UniPathway" id="UPA00031">
    <property type="reaction ID" value="UER00013"/>
</dbReference>
<dbReference type="InParanoid" id="A0A067MA45"/>
<comment type="pathway">
    <text evidence="1 8">Amino-acid biosynthesis; L-histidine biosynthesis; L-histidine from 5-phospho-alpha-D-ribose 1-diphosphate: step 8/9.</text>
</comment>
<comment type="similarity">
    <text evidence="2 8">Belongs to the PHP hydrolase family. HisK subfamily.</text>
</comment>
<dbReference type="PANTHER" id="PTHR21039">
    <property type="entry name" value="HISTIDINOL PHOSPHATASE-RELATED"/>
    <property type="match status" value="1"/>
</dbReference>
<dbReference type="NCBIfam" id="TIGR01856">
    <property type="entry name" value="hisJ_fam"/>
    <property type="match status" value="1"/>
</dbReference>
<evidence type="ECO:0000256" key="6">
    <source>
        <dbReference type="ARBA" id="ARBA00023102"/>
    </source>
</evidence>
<dbReference type="InterPro" id="IPR004013">
    <property type="entry name" value="PHP_dom"/>
</dbReference>
<dbReference type="Proteomes" id="UP000027195">
    <property type="component" value="Unassembled WGS sequence"/>
</dbReference>
<keyword evidence="4 8" id="KW-0028">Amino-acid biosynthesis</keyword>
<dbReference type="EMBL" id="KL198050">
    <property type="protein sequence ID" value="KDQ12419.1"/>
    <property type="molecule type" value="Genomic_DNA"/>
</dbReference>
<dbReference type="InterPro" id="IPR010140">
    <property type="entry name" value="Histidinol_P_phosphatase_HisJ"/>
</dbReference>
<dbReference type="GO" id="GO:0004401">
    <property type="term" value="F:histidinol-phosphatase activity"/>
    <property type="evidence" value="ECO:0007669"/>
    <property type="project" value="UniProtKB-UniRule"/>
</dbReference>
<dbReference type="SUPFAM" id="SSF89550">
    <property type="entry name" value="PHP domain-like"/>
    <property type="match status" value="1"/>
</dbReference>
<evidence type="ECO:0000313" key="11">
    <source>
        <dbReference type="Proteomes" id="UP000027195"/>
    </source>
</evidence>
<dbReference type="Pfam" id="PF02811">
    <property type="entry name" value="PHP"/>
    <property type="match status" value="1"/>
</dbReference>
<evidence type="ECO:0000259" key="9">
    <source>
        <dbReference type="Pfam" id="PF02811"/>
    </source>
</evidence>
<organism evidence="10 11">
    <name type="scientific">Botryobasidium botryosum (strain FD-172 SS1)</name>
    <dbReference type="NCBI Taxonomy" id="930990"/>
    <lineage>
        <taxon>Eukaryota</taxon>
        <taxon>Fungi</taxon>
        <taxon>Dikarya</taxon>
        <taxon>Basidiomycota</taxon>
        <taxon>Agaricomycotina</taxon>
        <taxon>Agaricomycetes</taxon>
        <taxon>Cantharellales</taxon>
        <taxon>Botryobasidiaceae</taxon>
        <taxon>Botryobasidium</taxon>
    </lineage>
</organism>
<sequence>MPYSHHSHSGQFCKHAVGLLEDVVQTAISKRFHVYGLTEHVPRYRSADLYPEEDGLTPQDLSTTFDAFIAEASRLRTTYADRISLLVGLETEYITPADLDALELLLTHHRPRIDYIVGSVHHVHGFSFDFDAPTYEAALRSFTATSDDPASTLRPFLNAYFDAQHDIITRFQPEIIGHLDLCRLFRPAHRLDRWPDVWAKVDRNVRAAIAYGALFEFNAAAFRKPGWETAYPGRDVVQLILGHGGKFALSDDSHGPHAVGLHYDKLYAYLRDLGISEIWYLERCERPNAAGRLACAKRAEGDWWQDPFWAPMASSNALDS</sequence>